<dbReference type="PANTHER" id="PTHR36109">
    <property type="entry name" value="MEMBRANE PROTEIN-RELATED"/>
    <property type="match status" value="1"/>
</dbReference>
<accession>A0A1J5QWN4</accession>
<evidence type="ECO:0000313" key="2">
    <source>
        <dbReference type="EMBL" id="OIQ81883.1"/>
    </source>
</evidence>
<dbReference type="PANTHER" id="PTHR36109:SF2">
    <property type="entry name" value="MEMBRANE PROTEIN"/>
    <property type="match status" value="1"/>
</dbReference>
<sequence>MRRLYFLVPDVPTAHTIVDELLVARIPEKHIHVIAREDTELGNLPAAGLAQKTDLIPAIERGLGYGGATGTLAGLVAIAIPGVAVVSAGALVVALAVAGTVLGAWISSMIGVSVESPRVRQYEQAIRAGQLLMMIDVPVARVDEINSRIAKHHPEARPEGVEPNIPAFP</sequence>
<protein>
    <recommendedName>
        <fullName evidence="3">Transmembrane protein</fullName>
    </recommendedName>
</protein>
<gene>
    <name evidence="2" type="ORF">GALL_363500</name>
</gene>
<evidence type="ECO:0000256" key="1">
    <source>
        <dbReference type="SAM" id="Phobius"/>
    </source>
</evidence>
<evidence type="ECO:0008006" key="3">
    <source>
        <dbReference type="Google" id="ProtNLM"/>
    </source>
</evidence>
<dbReference type="EMBL" id="MLJW01000869">
    <property type="protein sequence ID" value="OIQ81883.1"/>
    <property type="molecule type" value="Genomic_DNA"/>
</dbReference>
<keyword evidence="1" id="KW-1133">Transmembrane helix</keyword>
<comment type="caution">
    <text evidence="2">The sequence shown here is derived from an EMBL/GenBank/DDBJ whole genome shotgun (WGS) entry which is preliminary data.</text>
</comment>
<keyword evidence="1" id="KW-0812">Transmembrane</keyword>
<keyword evidence="1" id="KW-0472">Membrane</keyword>
<organism evidence="2">
    <name type="scientific">mine drainage metagenome</name>
    <dbReference type="NCBI Taxonomy" id="410659"/>
    <lineage>
        <taxon>unclassified sequences</taxon>
        <taxon>metagenomes</taxon>
        <taxon>ecological metagenomes</taxon>
    </lineage>
</organism>
<name>A0A1J5QWN4_9ZZZZ</name>
<feature type="transmembrane region" description="Helical" evidence="1">
    <location>
        <begin position="62"/>
        <end position="84"/>
    </location>
</feature>
<feature type="transmembrane region" description="Helical" evidence="1">
    <location>
        <begin position="90"/>
        <end position="112"/>
    </location>
</feature>
<proteinExistence type="predicted"/>
<dbReference type="InterPro" id="IPR052948">
    <property type="entry name" value="Low_temp-induced_all0457"/>
</dbReference>
<reference evidence="2" key="1">
    <citation type="submission" date="2016-10" db="EMBL/GenBank/DDBJ databases">
        <title>Sequence of Gallionella enrichment culture.</title>
        <authorList>
            <person name="Poehlein A."/>
            <person name="Muehling M."/>
            <person name="Daniel R."/>
        </authorList>
    </citation>
    <scope>NUCLEOTIDE SEQUENCE</scope>
</reference>
<dbReference type="AlphaFoldDB" id="A0A1J5QWN4"/>